<keyword evidence="2" id="KW-1185">Reference proteome</keyword>
<sequence>MEKHLIVYVTYVGNKGKGRAIYCLVELLPMENANAKGVYDAMIQFLKDNGLDVNKLIVIANDGASVMTGRKTGLIARFS</sequence>
<dbReference type="OrthoDB" id="1692427at2759"/>
<comment type="caution">
    <text evidence="1">The sequence shown here is derived from an EMBL/GenBank/DDBJ whole genome shotgun (WGS) entry which is preliminary data.</text>
</comment>
<proteinExistence type="predicted"/>
<name>A0A9D4V3L0_ADICA</name>
<dbReference type="PANTHER" id="PTHR46880:SF5">
    <property type="entry name" value="DUF4371 DOMAIN-CONTAINING PROTEIN"/>
    <property type="match status" value="1"/>
</dbReference>
<evidence type="ECO:0008006" key="3">
    <source>
        <dbReference type="Google" id="ProtNLM"/>
    </source>
</evidence>
<dbReference type="Proteomes" id="UP000886520">
    <property type="component" value="Chromosome 6"/>
</dbReference>
<evidence type="ECO:0000313" key="1">
    <source>
        <dbReference type="EMBL" id="KAI5078633.1"/>
    </source>
</evidence>
<dbReference type="PANTHER" id="PTHR46880">
    <property type="entry name" value="RAS-ASSOCIATING DOMAIN-CONTAINING PROTEIN"/>
    <property type="match status" value="1"/>
</dbReference>
<reference evidence="1" key="1">
    <citation type="submission" date="2021-01" db="EMBL/GenBank/DDBJ databases">
        <title>Adiantum capillus-veneris genome.</title>
        <authorList>
            <person name="Fang Y."/>
            <person name="Liao Q."/>
        </authorList>
    </citation>
    <scope>NUCLEOTIDE SEQUENCE</scope>
    <source>
        <strain evidence="1">H3</strain>
        <tissue evidence="1">Leaf</tissue>
    </source>
</reference>
<organism evidence="1 2">
    <name type="scientific">Adiantum capillus-veneris</name>
    <name type="common">Maidenhair fern</name>
    <dbReference type="NCBI Taxonomy" id="13818"/>
    <lineage>
        <taxon>Eukaryota</taxon>
        <taxon>Viridiplantae</taxon>
        <taxon>Streptophyta</taxon>
        <taxon>Embryophyta</taxon>
        <taxon>Tracheophyta</taxon>
        <taxon>Polypodiopsida</taxon>
        <taxon>Polypodiidae</taxon>
        <taxon>Polypodiales</taxon>
        <taxon>Pteridineae</taxon>
        <taxon>Pteridaceae</taxon>
        <taxon>Vittarioideae</taxon>
        <taxon>Adiantum</taxon>
    </lineage>
</organism>
<dbReference type="AlphaFoldDB" id="A0A9D4V3L0"/>
<protein>
    <recommendedName>
        <fullName evidence="3">DUF4371 domain-containing protein</fullName>
    </recommendedName>
</protein>
<evidence type="ECO:0000313" key="2">
    <source>
        <dbReference type="Proteomes" id="UP000886520"/>
    </source>
</evidence>
<dbReference type="EMBL" id="JABFUD020000006">
    <property type="protein sequence ID" value="KAI5078633.1"/>
    <property type="molecule type" value="Genomic_DNA"/>
</dbReference>
<gene>
    <name evidence="1" type="ORF">GOP47_0006304</name>
</gene>
<accession>A0A9D4V3L0</accession>